<evidence type="ECO:0000256" key="3">
    <source>
        <dbReference type="ARBA" id="ARBA00022989"/>
    </source>
</evidence>
<dbReference type="GO" id="GO:0016020">
    <property type="term" value="C:membrane"/>
    <property type="evidence" value="ECO:0007669"/>
    <property type="project" value="UniProtKB-SubCell"/>
</dbReference>
<feature type="transmembrane region" description="Helical" evidence="5">
    <location>
        <begin position="7"/>
        <end position="28"/>
    </location>
</feature>
<dbReference type="GO" id="GO:0046873">
    <property type="term" value="F:metal ion transmembrane transporter activity"/>
    <property type="evidence" value="ECO:0007669"/>
    <property type="project" value="InterPro"/>
</dbReference>
<feature type="transmembrane region" description="Helical" evidence="5">
    <location>
        <begin position="34"/>
        <end position="54"/>
    </location>
</feature>
<comment type="caution">
    <text evidence="6">The sequence shown here is derived from an EMBL/GenBank/DDBJ whole genome shotgun (WGS) entry which is preliminary data.</text>
</comment>
<dbReference type="NCBIfam" id="NF037982">
    <property type="entry name" value="Nramp_1"/>
    <property type="match status" value="1"/>
</dbReference>
<evidence type="ECO:0000256" key="5">
    <source>
        <dbReference type="SAM" id="Phobius"/>
    </source>
</evidence>
<feature type="transmembrane region" description="Helical" evidence="5">
    <location>
        <begin position="84"/>
        <end position="113"/>
    </location>
</feature>
<dbReference type="EMBL" id="BARS01015756">
    <property type="protein sequence ID" value="GAF94016.1"/>
    <property type="molecule type" value="Genomic_DNA"/>
</dbReference>
<feature type="transmembrane region" description="Helical" evidence="5">
    <location>
        <begin position="186"/>
        <end position="209"/>
    </location>
</feature>
<evidence type="ECO:0000313" key="6">
    <source>
        <dbReference type="EMBL" id="GAF94016.1"/>
    </source>
</evidence>
<reference evidence="6" key="1">
    <citation type="journal article" date="2014" name="Front. Microbiol.">
        <title>High frequency of phylogenetically diverse reductive dehalogenase-homologous genes in deep subseafloor sedimentary metagenomes.</title>
        <authorList>
            <person name="Kawai M."/>
            <person name="Futagami T."/>
            <person name="Toyoda A."/>
            <person name="Takaki Y."/>
            <person name="Nishi S."/>
            <person name="Hori S."/>
            <person name="Arai W."/>
            <person name="Tsubouchi T."/>
            <person name="Morono Y."/>
            <person name="Uchiyama I."/>
            <person name="Ito T."/>
            <person name="Fujiyama A."/>
            <person name="Inagaki F."/>
            <person name="Takami H."/>
        </authorList>
    </citation>
    <scope>NUCLEOTIDE SEQUENCE</scope>
    <source>
        <strain evidence="6">Expedition CK06-06</strain>
    </source>
</reference>
<sequence length="217" mass="23920">MTGIKRLRIFGPGILLAAVSVGGSHMIMSPTAGAKYGFALLWLVIFTHLFKYYAFEFGPRFAAAEKKSLLEGYAQVRGPKNWPLYLVLINTTIEGISVVAAVISITASILYASFHLISGAWWSVLIASSIVILLYTGKYKYLQNINKFMMLILAIGAVIAFFGAKPSLKIIPLLFKPSIPPGSEKLIAAIIGWMPTGVIVSVWHSLWFLEQRSIRKI</sequence>
<protein>
    <recommendedName>
        <fullName evidence="7">Divalent metal cation transporter</fullName>
    </recommendedName>
</protein>
<evidence type="ECO:0008006" key="7">
    <source>
        <dbReference type="Google" id="ProtNLM"/>
    </source>
</evidence>
<evidence type="ECO:0000256" key="4">
    <source>
        <dbReference type="ARBA" id="ARBA00023136"/>
    </source>
</evidence>
<gene>
    <name evidence="6" type="ORF">S01H1_26025</name>
</gene>
<evidence type="ECO:0000256" key="1">
    <source>
        <dbReference type="ARBA" id="ARBA00004141"/>
    </source>
</evidence>
<feature type="transmembrane region" description="Helical" evidence="5">
    <location>
        <begin position="148"/>
        <end position="166"/>
    </location>
</feature>
<keyword evidence="3 5" id="KW-1133">Transmembrane helix</keyword>
<dbReference type="Pfam" id="PF01566">
    <property type="entry name" value="Nramp"/>
    <property type="match status" value="1"/>
</dbReference>
<keyword evidence="4 5" id="KW-0472">Membrane</keyword>
<organism evidence="6">
    <name type="scientific">marine sediment metagenome</name>
    <dbReference type="NCBI Taxonomy" id="412755"/>
    <lineage>
        <taxon>unclassified sequences</taxon>
        <taxon>metagenomes</taxon>
        <taxon>ecological metagenomes</taxon>
    </lineage>
</organism>
<dbReference type="AlphaFoldDB" id="X0U3V8"/>
<accession>X0U3V8</accession>
<evidence type="ECO:0000256" key="2">
    <source>
        <dbReference type="ARBA" id="ARBA00022692"/>
    </source>
</evidence>
<feature type="transmembrane region" description="Helical" evidence="5">
    <location>
        <begin position="119"/>
        <end position="136"/>
    </location>
</feature>
<dbReference type="InterPro" id="IPR001046">
    <property type="entry name" value="NRAMP_fam"/>
</dbReference>
<keyword evidence="2 5" id="KW-0812">Transmembrane</keyword>
<proteinExistence type="predicted"/>
<feature type="non-terminal residue" evidence="6">
    <location>
        <position position="217"/>
    </location>
</feature>
<comment type="subcellular location">
    <subcellularLocation>
        <location evidence="1">Membrane</location>
        <topology evidence="1">Multi-pass membrane protein</topology>
    </subcellularLocation>
</comment>
<name>X0U3V8_9ZZZZ</name>